<reference evidence="1 2" key="2">
    <citation type="journal article" date="2022" name="Mol. Ecol. Resour.">
        <title>The genomes of chicory, endive, great burdock and yacon provide insights into Asteraceae paleo-polyploidization history and plant inulin production.</title>
        <authorList>
            <person name="Fan W."/>
            <person name="Wang S."/>
            <person name="Wang H."/>
            <person name="Wang A."/>
            <person name="Jiang F."/>
            <person name="Liu H."/>
            <person name="Zhao H."/>
            <person name="Xu D."/>
            <person name="Zhang Y."/>
        </authorList>
    </citation>
    <scope>NUCLEOTIDE SEQUENCE [LARGE SCALE GENOMIC DNA]</scope>
    <source>
        <strain evidence="2">cv. Yunnan</strain>
        <tissue evidence="1">Leaves</tissue>
    </source>
</reference>
<dbReference type="EMBL" id="CM042020">
    <property type="protein sequence ID" value="KAI3822230.1"/>
    <property type="molecule type" value="Genomic_DNA"/>
</dbReference>
<gene>
    <name evidence="1" type="ORF">L1987_09817</name>
</gene>
<evidence type="ECO:0000313" key="1">
    <source>
        <dbReference type="EMBL" id="KAI3822230.1"/>
    </source>
</evidence>
<evidence type="ECO:0000313" key="2">
    <source>
        <dbReference type="Proteomes" id="UP001056120"/>
    </source>
</evidence>
<dbReference type="Proteomes" id="UP001056120">
    <property type="component" value="Linkage Group LG03"/>
</dbReference>
<comment type="caution">
    <text evidence="1">The sequence shown here is derived from an EMBL/GenBank/DDBJ whole genome shotgun (WGS) entry which is preliminary data.</text>
</comment>
<protein>
    <submittedName>
        <fullName evidence="1">Uncharacterized protein</fullName>
    </submittedName>
</protein>
<organism evidence="1 2">
    <name type="scientific">Smallanthus sonchifolius</name>
    <dbReference type="NCBI Taxonomy" id="185202"/>
    <lineage>
        <taxon>Eukaryota</taxon>
        <taxon>Viridiplantae</taxon>
        <taxon>Streptophyta</taxon>
        <taxon>Embryophyta</taxon>
        <taxon>Tracheophyta</taxon>
        <taxon>Spermatophyta</taxon>
        <taxon>Magnoliopsida</taxon>
        <taxon>eudicotyledons</taxon>
        <taxon>Gunneridae</taxon>
        <taxon>Pentapetalae</taxon>
        <taxon>asterids</taxon>
        <taxon>campanulids</taxon>
        <taxon>Asterales</taxon>
        <taxon>Asteraceae</taxon>
        <taxon>Asteroideae</taxon>
        <taxon>Heliantheae alliance</taxon>
        <taxon>Millerieae</taxon>
        <taxon>Smallanthus</taxon>
    </lineage>
</organism>
<proteinExistence type="predicted"/>
<accession>A0ACB9JQE7</accession>
<keyword evidence="2" id="KW-1185">Reference proteome</keyword>
<reference evidence="2" key="1">
    <citation type="journal article" date="2022" name="Mol. Ecol. Resour.">
        <title>The genomes of chicory, endive, great burdock and yacon provide insights into Asteraceae palaeo-polyploidization history and plant inulin production.</title>
        <authorList>
            <person name="Fan W."/>
            <person name="Wang S."/>
            <person name="Wang H."/>
            <person name="Wang A."/>
            <person name="Jiang F."/>
            <person name="Liu H."/>
            <person name="Zhao H."/>
            <person name="Xu D."/>
            <person name="Zhang Y."/>
        </authorList>
    </citation>
    <scope>NUCLEOTIDE SEQUENCE [LARGE SCALE GENOMIC DNA]</scope>
    <source>
        <strain evidence="2">cv. Yunnan</strain>
    </source>
</reference>
<sequence length="478" mass="52455">MPPFSQSNPLSTAFTQNHHKLDKTNHHSPTNIVTIDVGGQLFQTTKQTLTLAGSNTLFSNLFNSPNQIPFIDRDPDLFSIILSLLRTGNLPSKSKSFDIQDIIFEAQFYGIHHLLVQSHSNPSQFEPFNLEKSMLLPVNGRDPVSVIATTPVGSVHVSHGSKITSFDWALRRKSTVLTRFAAIDSLLSLSPNVVAAGATDFSGLQIIDLDSGFLKQSLNWENMTKSSSTVQAIGKSSEFLFTSFESGRRNSNSIMVYDVNDGFRVVLEIARNEIFGADLDSSVLKMPATKLNWVPSLNLLMAAGSHSGPSGVSGNIKFWDIRSGEIAWEIKEKADCFADITVSDTLSAVFKIGINSGDVSYIDFRHIDSVNSWNSVGGEKKPMNGKKEGLGCKIESHGNQVFCSKEGELEVCSEVLMGGGVKVEDGEDERVFRKNLLGRTKDVGGNRVTNLGFSGSKMFVTRRDQQCVEVWDSSRRGF</sequence>
<name>A0ACB9JQE7_9ASTR</name>